<evidence type="ECO:0000313" key="2">
    <source>
        <dbReference type="EMBL" id="GMI30375.1"/>
    </source>
</evidence>
<evidence type="ECO:0000313" key="3">
    <source>
        <dbReference type="Proteomes" id="UP001165060"/>
    </source>
</evidence>
<comment type="caution">
    <text evidence="2">The sequence shown here is derived from an EMBL/GenBank/DDBJ whole genome shotgun (WGS) entry which is preliminary data.</text>
</comment>
<dbReference type="Proteomes" id="UP001165060">
    <property type="component" value="Unassembled WGS sequence"/>
</dbReference>
<evidence type="ECO:0000256" key="1">
    <source>
        <dbReference type="SAM" id="MobiDB-lite"/>
    </source>
</evidence>
<organism evidence="2 3">
    <name type="scientific">Tetraparma gracilis</name>
    <dbReference type="NCBI Taxonomy" id="2962635"/>
    <lineage>
        <taxon>Eukaryota</taxon>
        <taxon>Sar</taxon>
        <taxon>Stramenopiles</taxon>
        <taxon>Ochrophyta</taxon>
        <taxon>Bolidophyceae</taxon>
        <taxon>Parmales</taxon>
        <taxon>Triparmaceae</taxon>
        <taxon>Tetraparma</taxon>
    </lineage>
</organism>
<evidence type="ECO:0008006" key="4">
    <source>
        <dbReference type="Google" id="ProtNLM"/>
    </source>
</evidence>
<name>A0ABQ6MR27_9STRA</name>
<keyword evidence="3" id="KW-1185">Reference proteome</keyword>
<reference evidence="2 3" key="1">
    <citation type="journal article" date="2023" name="Commun. Biol.">
        <title>Genome analysis of Parmales, the sister group of diatoms, reveals the evolutionary specialization of diatoms from phago-mixotrophs to photoautotrophs.</title>
        <authorList>
            <person name="Ban H."/>
            <person name="Sato S."/>
            <person name="Yoshikawa S."/>
            <person name="Yamada K."/>
            <person name="Nakamura Y."/>
            <person name="Ichinomiya M."/>
            <person name="Sato N."/>
            <person name="Blanc-Mathieu R."/>
            <person name="Endo H."/>
            <person name="Kuwata A."/>
            <person name="Ogata H."/>
        </authorList>
    </citation>
    <scope>NUCLEOTIDE SEQUENCE [LARGE SCALE GENOMIC DNA]</scope>
</reference>
<sequence>MPKKRSADSGGSLAQAGLDDGEPSRGGKKKKSKVLVMDETGQTDGERRALRRQQRTLANEIQADGAEMEDAQKGAFKAKRDKNNELFADVNYAREAVMDGENLAMIAKRASKQATKLVAAQTYDIERVIKTLKRKCSYENGGFDWLTLGGE</sequence>
<proteinExistence type="predicted"/>
<feature type="region of interest" description="Disordered" evidence="1">
    <location>
        <begin position="1"/>
        <end position="51"/>
    </location>
</feature>
<gene>
    <name evidence="2" type="ORF">TeGR_g12551</name>
</gene>
<dbReference type="EMBL" id="BRYB01005901">
    <property type="protein sequence ID" value="GMI30375.1"/>
    <property type="molecule type" value="Genomic_DNA"/>
</dbReference>
<protein>
    <recommendedName>
        <fullName evidence="4">Nascent polypeptide-associated complex subunit alpha-like UBA domain-containing protein</fullName>
    </recommendedName>
</protein>
<accession>A0ABQ6MR27</accession>